<name>A0A7S4R092_9DINO</name>
<dbReference type="EMBL" id="HBNR01040434">
    <property type="protein sequence ID" value="CAE4598874.1"/>
    <property type="molecule type" value="Transcribed_RNA"/>
</dbReference>
<evidence type="ECO:0000256" key="2">
    <source>
        <dbReference type="SAM" id="SignalP"/>
    </source>
</evidence>
<feature type="compositionally biased region" description="Basic residues" evidence="1">
    <location>
        <begin position="134"/>
        <end position="143"/>
    </location>
</feature>
<organism evidence="3">
    <name type="scientific">Alexandrium monilatum</name>
    <dbReference type="NCBI Taxonomy" id="311494"/>
    <lineage>
        <taxon>Eukaryota</taxon>
        <taxon>Sar</taxon>
        <taxon>Alveolata</taxon>
        <taxon>Dinophyceae</taxon>
        <taxon>Gonyaulacales</taxon>
        <taxon>Pyrocystaceae</taxon>
        <taxon>Alexandrium</taxon>
    </lineage>
</organism>
<dbReference type="AlphaFoldDB" id="A0A7S4R092"/>
<gene>
    <name evidence="3" type="ORF">AMON00008_LOCUS28027</name>
</gene>
<feature type="chain" id="PRO_5031126670" description="50S ribosomal protein L35" evidence="2">
    <location>
        <begin position="26"/>
        <end position="160"/>
    </location>
</feature>
<feature type="region of interest" description="Disordered" evidence="1">
    <location>
        <begin position="134"/>
        <end position="160"/>
    </location>
</feature>
<proteinExistence type="predicted"/>
<evidence type="ECO:0000256" key="1">
    <source>
        <dbReference type="SAM" id="MobiDB-lite"/>
    </source>
</evidence>
<protein>
    <recommendedName>
        <fullName evidence="4">50S ribosomal protein L35</fullName>
    </recommendedName>
</protein>
<accession>A0A7S4R092</accession>
<sequence length="160" mass="17031">MQPRRRTRPALLCAACAAAVLVAVAAHHLAAAFLAPAAPAAPPPLPPQPPSMPTVPVAGTLSATLPGEAEGLVPAGMALAGAPPQGVRDVNVAMYNKKRTRRDRSEGWTNRKKFRTCSTLARAATKKGRKILRRQTLRGKKHPSPGDYINHKMQPTTALR</sequence>
<reference evidence="3" key="1">
    <citation type="submission" date="2021-01" db="EMBL/GenBank/DDBJ databases">
        <authorList>
            <person name="Corre E."/>
            <person name="Pelletier E."/>
            <person name="Niang G."/>
            <person name="Scheremetjew M."/>
            <person name="Finn R."/>
            <person name="Kale V."/>
            <person name="Holt S."/>
            <person name="Cochrane G."/>
            <person name="Meng A."/>
            <person name="Brown T."/>
            <person name="Cohen L."/>
        </authorList>
    </citation>
    <scope>NUCLEOTIDE SEQUENCE</scope>
    <source>
        <strain evidence="3">CCMP3105</strain>
    </source>
</reference>
<feature type="signal peptide" evidence="2">
    <location>
        <begin position="1"/>
        <end position="25"/>
    </location>
</feature>
<keyword evidence="2" id="KW-0732">Signal</keyword>
<evidence type="ECO:0008006" key="4">
    <source>
        <dbReference type="Google" id="ProtNLM"/>
    </source>
</evidence>
<evidence type="ECO:0000313" key="3">
    <source>
        <dbReference type="EMBL" id="CAE4598874.1"/>
    </source>
</evidence>